<feature type="domain" description="N-acetyltransferase" evidence="1">
    <location>
        <begin position="111"/>
        <end position="247"/>
    </location>
</feature>
<name>A0A9N8JBC7_9PEZI</name>
<dbReference type="PANTHER" id="PTHR42791">
    <property type="entry name" value="GNAT FAMILY ACETYLTRANSFERASE"/>
    <property type="match status" value="1"/>
</dbReference>
<dbReference type="CDD" id="cd04301">
    <property type="entry name" value="NAT_SF"/>
    <property type="match status" value="1"/>
</dbReference>
<accession>A0A9N8JBC7</accession>
<organism evidence="2 3">
    <name type="scientific">Aureobasidium vineae</name>
    <dbReference type="NCBI Taxonomy" id="2773715"/>
    <lineage>
        <taxon>Eukaryota</taxon>
        <taxon>Fungi</taxon>
        <taxon>Dikarya</taxon>
        <taxon>Ascomycota</taxon>
        <taxon>Pezizomycotina</taxon>
        <taxon>Dothideomycetes</taxon>
        <taxon>Dothideomycetidae</taxon>
        <taxon>Dothideales</taxon>
        <taxon>Saccotheciaceae</taxon>
        <taxon>Aureobasidium</taxon>
    </lineage>
</organism>
<dbReference type="EMBL" id="CAIJEN010000001">
    <property type="protein sequence ID" value="CAD0082726.1"/>
    <property type="molecule type" value="Genomic_DNA"/>
</dbReference>
<proteinExistence type="predicted"/>
<dbReference type="AlphaFoldDB" id="A0A9N8JBC7"/>
<dbReference type="Proteomes" id="UP000716446">
    <property type="component" value="Unassembled WGS sequence"/>
</dbReference>
<dbReference type="InterPro" id="IPR000182">
    <property type="entry name" value="GNAT_dom"/>
</dbReference>
<dbReference type="PANTHER" id="PTHR42791:SF14">
    <property type="entry name" value="N-ACETYLTRANSFERASE DOMAIN-CONTAINING PROTEIN"/>
    <property type="match status" value="1"/>
</dbReference>
<reference evidence="2" key="1">
    <citation type="submission" date="2020-06" db="EMBL/GenBank/DDBJ databases">
        <authorList>
            <person name="Onetto C."/>
        </authorList>
    </citation>
    <scope>NUCLEOTIDE SEQUENCE</scope>
</reference>
<keyword evidence="3" id="KW-1185">Reference proteome</keyword>
<dbReference type="InterPro" id="IPR052523">
    <property type="entry name" value="Trichothecene_AcTrans"/>
</dbReference>
<dbReference type="Pfam" id="PF13673">
    <property type="entry name" value="Acetyltransf_10"/>
    <property type="match status" value="1"/>
</dbReference>
<comment type="caution">
    <text evidence="2">The sequence shown here is derived from an EMBL/GenBank/DDBJ whole genome shotgun (WGS) entry which is preliminary data.</text>
</comment>
<dbReference type="GO" id="GO:0016747">
    <property type="term" value="F:acyltransferase activity, transferring groups other than amino-acyl groups"/>
    <property type="evidence" value="ECO:0007669"/>
    <property type="project" value="InterPro"/>
</dbReference>
<dbReference type="InterPro" id="IPR016181">
    <property type="entry name" value="Acyl_CoA_acyltransferase"/>
</dbReference>
<dbReference type="Gene3D" id="3.40.630.30">
    <property type="match status" value="1"/>
</dbReference>
<protein>
    <recommendedName>
        <fullName evidence="1">N-acetyltransferase domain-containing protein</fullName>
    </recommendedName>
</protein>
<evidence type="ECO:0000313" key="3">
    <source>
        <dbReference type="Proteomes" id="UP000716446"/>
    </source>
</evidence>
<evidence type="ECO:0000259" key="1">
    <source>
        <dbReference type="PROSITE" id="PS51186"/>
    </source>
</evidence>
<gene>
    <name evidence="2" type="ORF">AWRI4619_LOCUS1293</name>
</gene>
<sequence length="252" mass="27931">MADQEPQKASDVDIEIIDNEQDFTTAFAVISACFGHQTNDAFWQAMNPGWDTPDGAAAGTNRMVKRWLSTTKNNSGEPNTVHLKATVSNPNNLGKRIMAGVAIWAQFSMVEGIGDKQSTDVDTALDLEELYPGNETEQRFLRQGFTSFMSHRVRTLEEKATTSSPATFSLDMCVVHPDFQRRGIANKLVEWGLEEAKRRGGLESTTEGSAMGRSVYKRLGFKPVGEVVYDMDPEFEARGLPSNMFMRTGMST</sequence>
<dbReference type="SUPFAM" id="SSF55729">
    <property type="entry name" value="Acyl-CoA N-acyltransferases (Nat)"/>
    <property type="match status" value="1"/>
</dbReference>
<dbReference type="PROSITE" id="PS51186">
    <property type="entry name" value="GNAT"/>
    <property type="match status" value="1"/>
</dbReference>
<evidence type="ECO:0000313" key="2">
    <source>
        <dbReference type="EMBL" id="CAD0082726.1"/>
    </source>
</evidence>